<evidence type="ECO:0000313" key="2">
    <source>
        <dbReference type="EMBL" id="PIK51419.1"/>
    </source>
</evidence>
<evidence type="ECO:0000313" key="3">
    <source>
        <dbReference type="Proteomes" id="UP000230750"/>
    </source>
</evidence>
<feature type="region of interest" description="Disordered" evidence="1">
    <location>
        <begin position="125"/>
        <end position="144"/>
    </location>
</feature>
<evidence type="ECO:0000256" key="1">
    <source>
        <dbReference type="SAM" id="MobiDB-lite"/>
    </source>
</evidence>
<dbReference type="InterPro" id="IPR027417">
    <property type="entry name" value="P-loop_NTPase"/>
</dbReference>
<organism evidence="2 3">
    <name type="scientific">Stichopus japonicus</name>
    <name type="common">Sea cucumber</name>
    <dbReference type="NCBI Taxonomy" id="307972"/>
    <lineage>
        <taxon>Eukaryota</taxon>
        <taxon>Metazoa</taxon>
        <taxon>Echinodermata</taxon>
        <taxon>Eleutherozoa</taxon>
        <taxon>Echinozoa</taxon>
        <taxon>Holothuroidea</taxon>
        <taxon>Aspidochirotacea</taxon>
        <taxon>Aspidochirotida</taxon>
        <taxon>Stichopodidae</taxon>
        <taxon>Apostichopus</taxon>
    </lineage>
</organism>
<proteinExistence type="predicted"/>
<dbReference type="EMBL" id="MRZV01000374">
    <property type="protein sequence ID" value="PIK51419.1"/>
    <property type="molecule type" value="Genomic_DNA"/>
</dbReference>
<comment type="caution">
    <text evidence="2">The sequence shown here is derived from an EMBL/GenBank/DDBJ whole genome shotgun (WGS) entry which is preliminary data.</text>
</comment>
<accession>A0A2G8KTT4</accession>
<gene>
    <name evidence="2" type="ORF">BSL78_11696</name>
</gene>
<keyword evidence="3" id="KW-1185">Reference proteome</keyword>
<feature type="compositionally biased region" description="Basic residues" evidence="1">
    <location>
        <begin position="126"/>
        <end position="136"/>
    </location>
</feature>
<dbReference type="Gene3D" id="3.40.50.300">
    <property type="entry name" value="P-loop containing nucleotide triphosphate hydrolases"/>
    <property type="match status" value="1"/>
</dbReference>
<dbReference type="OrthoDB" id="10631801at2759"/>
<sequence>MRSEGQMVRVLHLWLLPDTIRFSFINHKYDAPKEIYEYSNVQKQLQHERGKAQTEANKLLTEFNAVVKEGGKTFCGLETSPLNLETRKFFKEGSKYQYQPNVREYLLNGFPDVLKKDYCCPEPVTTKKKDKNRNSKHNLTEDQDNESKGVITVVRMFQELSLKGQTPSPMFILTNYQFPNIMKYVKDVKVSSQIGEFDIIVLSKWYSCFFIGEIKACKRSATNLTKCIFEANDQLFKYYAIIQETFRDRPDILELPVYDFIVIPFVDRCTLKKTMSKEFDDRKVLTEDDLQDQEAFTNWLGRTFPQVSGVGQHSSMDDDQYYTIVERFAGIGSEVEKTPPQTKTKEEGNFLFRNQKLTCVQEELVKSTHHLLAIAGDYGTGKSLTLVRRAIRFIECAQGSDIKVVMVSFADVAVSGKYVDKCSPEHMVHHLQHLLQKKNHEYIQVKTFSSFVGKCNSEDSKEDSLESQEACLKVLTDAVETELKAGNLSLHLLFDEVPHNLVSQQYFKDFFKWLNEKKERVSVSMTIATHSYRVFNKDNSLVREVLPKDCMYGYLGKVQRTPRRVFNLQKEISSYCGDHHESELDNLWGGSMPLLYRVPDCSCLTENQAPFKPEPLSTPCVEGRLKCTLKQLFQDLQIIDEIGNVKKKDWPGKVVIIISAVSCPNLESQICGLMEQCCQQLKIRIKNELSVDTSYSNGDNTSQDDGQRSASVGDEILLTKETYYIGCERHVVICIDLNAMKHWFNGSRIAYSALAVSRSLSDYVHLTFQEEEASKMFKTNLKANEGLMSSEEINEAFRKSQEGKGCLQTVLDKQVIEEKRVNKPAEICNNNQLTFHAACN</sequence>
<dbReference type="AlphaFoldDB" id="A0A2G8KTT4"/>
<reference evidence="2 3" key="1">
    <citation type="journal article" date="2017" name="PLoS Biol.">
        <title>The sea cucumber genome provides insights into morphological evolution and visceral regeneration.</title>
        <authorList>
            <person name="Zhang X."/>
            <person name="Sun L."/>
            <person name="Yuan J."/>
            <person name="Sun Y."/>
            <person name="Gao Y."/>
            <person name="Zhang L."/>
            <person name="Li S."/>
            <person name="Dai H."/>
            <person name="Hamel J.F."/>
            <person name="Liu C."/>
            <person name="Yu Y."/>
            <person name="Liu S."/>
            <person name="Lin W."/>
            <person name="Guo K."/>
            <person name="Jin S."/>
            <person name="Xu P."/>
            <person name="Storey K.B."/>
            <person name="Huan P."/>
            <person name="Zhang T."/>
            <person name="Zhou Y."/>
            <person name="Zhang J."/>
            <person name="Lin C."/>
            <person name="Li X."/>
            <person name="Xing L."/>
            <person name="Huo D."/>
            <person name="Sun M."/>
            <person name="Wang L."/>
            <person name="Mercier A."/>
            <person name="Li F."/>
            <person name="Yang H."/>
            <person name="Xiang J."/>
        </authorList>
    </citation>
    <scope>NUCLEOTIDE SEQUENCE [LARGE SCALE GENOMIC DNA]</scope>
    <source>
        <strain evidence="2">Shaxun</strain>
        <tissue evidence="2">Muscle</tissue>
    </source>
</reference>
<dbReference type="SUPFAM" id="SSF52540">
    <property type="entry name" value="P-loop containing nucleoside triphosphate hydrolases"/>
    <property type="match status" value="1"/>
</dbReference>
<protein>
    <submittedName>
        <fullName evidence="2">Uncharacterized protein</fullName>
    </submittedName>
</protein>
<dbReference type="Proteomes" id="UP000230750">
    <property type="component" value="Unassembled WGS sequence"/>
</dbReference>
<name>A0A2G8KTT4_STIJA</name>